<dbReference type="EMBL" id="UYJE01003948">
    <property type="protein sequence ID" value="VDI23581.1"/>
    <property type="molecule type" value="Genomic_DNA"/>
</dbReference>
<reference evidence="1" key="1">
    <citation type="submission" date="2018-11" db="EMBL/GenBank/DDBJ databases">
        <authorList>
            <person name="Alioto T."/>
            <person name="Alioto T."/>
        </authorList>
    </citation>
    <scope>NUCLEOTIDE SEQUENCE</scope>
</reference>
<dbReference type="Pfam" id="PF02992">
    <property type="entry name" value="Transposase_21"/>
    <property type="match status" value="1"/>
</dbReference>
<comment type="caution">
    <text evidence="1">The sequence shown here is derived from an EMBL/GenBank/DDBJ whole genome shotgun (WGS) entry which is preliminary data.</text>
</comment>
<accession>A0A8B6DUC6</accession>
<dbReference type="InterPro" id="IPR004242">
    <property type="entry name" value="Transposase_21"/>
</dbReference>
<dbReference type="Proteomes" id="UP000596742">
    <property type="component" value="Unassembled WGS sequence"/>
</dbReference>
<name>A0A8B6DUC6_MYTGA</name>
<dbReference type="PANTHER" id="PTHR46579:SF2">
    <property type="entry name" value="C2H2-TYPE DOMAIN-CONTAINING PROTEIN"/>
    <property type="match status" value="1"/>
</dbReference>
<dbReference type="AlphaFoldDB" id="A0A8B6DUC6"/>
<protein>
    <submittedName>
        <fullName evidence="1">Uncharacterized protein</fullName>
    </submittedName>
</protein>
<evidence type="ECO:0000313" key="1">
    <source>
        <dbReference type="EMBL" id="VDI23581.1"/>
    </source>
</evidence>
<proteinExistence type="predicted"/>
<organism evidence="1 2">
    <name type="scientific">Mytilus galloprovincialis</name>
    <name type="common">Mediterranean mussel</name>
    <dbReference type="NCBI Taxonomy" id="29158"/>
    <lineage>
        <taxon>Eukaryota</taxon>
        <taxon>Metazoa</taxon>
        <taxon>Spiralia</taxon>
        <taxon>Lophotrochozoa</taxon>
        <taxon>Mollusca</taxon>
        <taxon>Bivalvia</taxon>
        <taxon>Autobranchia</taxon>
        <taxon>Pteriomorphia</taxon>
        <taxon>Mytilida</taxon>
        <taxon>Mytiloidea</taxon>
        <taxon>Mytilidae</taxon>
        <taxon>Mytilinae</taxon>
        <taxon>Mytilus</taxon>
    </lineage>
</organism>
<gene>
    <name evidence="1" type="ORF">MGAL_10B025208</name>
</gene>
<evidence type="ECO:0000313" key="2">
    <source>
        <dbReference type="Proteomes" id="UP000596742"/>
    </source>
</evidence>
<sequence>MAEKAKRPRKSCPKCYTVFSDRHARRHLLECNVQFCESEVSQSDNENIPQSSVGNYTSNYQNNISDDEHEINYDCMNKFRNLSNISCNNLEDEDIKSYFDRIEDNLNDSYSSDNYSDVEFDIECHESIGVDQEHNSESDISQITYWFCKLLLLWQCVMYIAFFNLPRDQRFRRENVLLVGVIPDMKTEPKTNTFVTPLVQELKKSWSDGFQLFSNKSPLILICFKLTLICVGCDIPASRKLCGFLGHAATSGCNKCKMKFPKNCRLEWLSRDNESHRQECGFINNSTSKGDKENLERPFGTRYSALLDLDYFDPVRMTAIDPMHNLFLGTAKHMLSV</sequence>
<dbReference type="OrthoDB" id="5984388at2759"/>
<keyword evidence="2" id="KW-1185">Reference proteome</keyword>
<dbReference type="PANTHER" id="PTHR46579">
    <property type="entry name" value="F5/8 TYPE C DOMAIN-CONTAINING PROTEIN-RELATED"/>
    <property type="match status" value="1"/>
</dbReference>